<keyword evidence="3" id="KW-0812">Transmembrane</keyword>
<keyword evidence="3" id="KW-1133">Transmembrane helix</keyword>
<evidence type="ECO:0000313" key="5">
    <source>
        <dbReference type="Proteomes" id="UP000070444"/>
    </source>
</evidence>
<sequence length="409" mass="45555">MMEGYYIYNVADSKSDNSKWTAQLVNDNQLNFGSGIIKSPTYTNFPKGGFTQNIVNINGKPVMYVIGGYTFSKQLNSTIITSCVFKYDFSSSSWSDLSEGSKSVLPPIAAHRTVQVNNALYIINGASPNVTYTYYPQVYSAIKPIKDNAINKMYKFDLLTEKWTPISIKTNLDSSKYGDVIMSGASYDSYNGNIISYGEVEIQESALGEPHCGTLDLTSFEWRWNQVKTDSGLDNSLNLYNHKTLIIRDQLLLFGGASNQNNHNKLFAINLKDFKFVSNLDYTGKSSASDSRPLYINVIIGLGAALGCILLIAIIIFYIRYRKKKLRDINNNRQIHAVWATSGNGTSSQALGGITIDDSHEPDIFSLDNTYTLEDPKYKSNELQEDLEHLTLVATKSDCKGKSNNSTNC</sequence>
<dbReference type="PANTHER" id="PTHR46093:SF18">
    <property type="entry name" value="FIBRONECTIN TYPE-III DOMAIN-CONTAINING PROTEIN"/>
    <property type="match status" value="1"/>
</dbReference>
<keyword evidence="1" id="KW-0880">Kelch repeat</keyword>
<feature type="transmembrane region" description="Helical" evidence="3">
    <location>
        <begin position="294"/>
        <end position="319"/>
    </location>
</feature>
<dbReference type="AlphaFoldDB" id="A0A137NSV8"/>
<dbReference type="EMBL" id="KQ964811">
    <property type="protein sequence ID" value="KXN65821.1"/>
    <property type="molecule type" value="Genomic_DNA"/>
</dbReference>
<protein>
    <recommendedName>
        <fullName evidence="6">Galactose oxidase</fullName>
    </recommendedName>
</protein>
<evidence type="ECO:0000256" key="3">
    <source>
        <dbReference type="SAM" id="Phobius"/>
    </source>
</evidence>
<dbReference type="Proteomes" id="UP000070444">
    <property type="component" value="Unassembled WGS sequence"/>
</dbReference>
<dbReference type="OrthoDB" id="45365at2759"/>
<evidence type="ECO:0000256" key="2">
    <source>
        <dbReference type="ARBA" id="ARBA00022737"/>
    </source>
</evidence>
<dbReference type="SUPFAM" id="SSF117281">
    <property type="entry name" value="Kelch motif"/>
    <property type="match status" value="1"/>
</dbReference>
<dbReference type="Gene3D" id="2.120.10.80">
    <property type="entry name" value="Kelch-type beta propeller"/>
    <property type="match status" value="1"/>
</dbReference>
<dbReference type="InterPro" id="IPR015915">
    <property type="entry name" value="Kelch-typ_b-propeller"/>
</dbReference>
<accession>A0A137NSV8</accession>
<keyword evidence="2" id="KW-0677">Repeat</keyword>
<evidence type="ECO:0000313" key="4">
    <source>
        <dbReference type="EMBL" id="KXN65821.1"/>
    </source>
</evidence>
<keyword evidence="3" id="KW-0472">Membrane</keyword>
<name>A0A137NSV8_CONC2</name>
<evidence type="ECO:0008006" key="6">
    <source>
        <dbReference type="Google" id="ProtNLM"/>
    </source>
</evidence>
<evidence type="ECO:0000256" key="1">
    <source>
        <dbReference type="ARBA" id="ARBA00022441"/>
    </source>
</evidence>
<dbReference type="PANTHER" id="PTHR46093">
    <property type="entry name" value="ACYL-COA-BINDING DOMAIN-CONTAINING PROTEIN 5"/>
    <property type="match status" value="1"/>
</dbReference>
<dbReference type="InterPro" id="IPR006652">
    <property type="entry name" value="Kelch_1"/>
</dbReference>
<proteinExistence type="predicted"/>
<reference evidence="4 5" key="1">
    <citation type="journal article" date="2015" name="Genome Biol. Evol.">
        <title>Phylogenomic analyses indicate that early fungi evolved digesting cell walls of algal ancestors of land plants.</title>
        <authorList>
            <person name="Chang Y."/>
            <person name="Wang S."/>
            <person name="Sekimoto S."/>
            <person name="Aerts A.L."/>
            <person name="Choi C."/>
            <person name="Clum A."/>
            <person name="LaButti K.M."/>
            <person name="Lindquist E.A."/>
            <person name="Yee Ngan C."/>
            <person name="Ohm R.A."/>
            <person name="Salamov A.A."/>
            <person name="Grigoriev I.V."/>
            <person name="Spatafora J.W."/>
            <person name="Berbee M.L."/>
        </authorList>
    </citation>
    <scope>NUCLEOTIDE SEQUENCE [LARGE SCALE GENOMIC DNA]</scope>
    <source>
        <strain evidence="4 5">NRRL 28638</strain>
    </source>
</reference>
<organism evidence="4 5">
    <name type="scientific">Conidiobolus coronatus (strain ATCC 28846 / CBS 209.66 / NRRL 28638)</name>
    <name type="common">Delacroixia coronata</name>
    <dbReference type="NCBI Taxonomy" id="796925"/>
    <lineage>
        <taxon>Eukaryota</taxon>
        <taxon>Fungi</taxon>
        <taxon>Fungi incertae sedis</taxon>
        <taxon>Zoopagomycota</taxon>
        <taxon>Entomophthoromycotina</taxon>
        <taxon>Entomophthoromycetes</taxon>
        <taxon>Entomophthorales</taxon>
        <taxon>Ancylistaceae</taxon>
        <taxon>Conidiobolus</taxon>
    </lineage>
</organism>
<gene>
    <name evidence="4" type="ORF">CONCODRAFT_12485</name>
</gene>
<keyword evidence="5" id="KW-1185">Reference proteome</keyword>
<dbReference type="Pfam" id="PF01344">
    <property type="entry name" value="Kelch_1"/>
    <property type="match status" value="1"/>
</dbReference>